<reference evidence="1" key="1">
    <citation type="journal article" date="2022" name="bioRxiv">
        <title>Sequencing and chromosome-scale assembly of the giantPleurodeles waltlgenome.</title>
        <authorList>
            <person name="Brown T."/>
            <person name="Elewa A."/>
            <person name="Iarovenko S."/>
            <person name="Subramanian E."/>
            <person name="Araus A.J."/>
            <person name="Petzold A."/>
            <person name="Susuki M."/>
            <person name="Suzuki K.-i.T."/>
            <person name="Hayashi T."/>
            <person name="Toyoda A."/>
            <person name="Oliveira C."/>
            <person name="Osipova E."/>
            <person name="Leigh N.D."/>
            <person name="Simon A."/>
            <person name="Yun M.H."/>
        </authorList>
    </citation>
    <scope>NUCLEOTIDE SEQUENCE</scope>
    <source>
        <strain evidence="1">20211129_DDA</strain>
        <tissue evidence="1">Liver</tissue>
    </source>
</reference>
<evidence type="ECO:0000313" key="2">
    <source>
        <dbReference type="Proteomes" id="UP001066276"/>
    </source>
</evidence>
<evidence type="ECO:0000313" key="1">
    <source>
        <dbReference type="EMBL" id="KAJ1211446.1"/>
    </source>
</evidence>
<dbReference type="Proteomes" id="UP001066276">
    <property type="component" value="Chromosome 1_2"/>
</dbReference>
<keyword evidence="2" id="KW-1185">Reference proteome</keyword>
<sequence>MATLEGRCKTPERRYRSHYELACYGDPIEGHVFCSAHVVLNGNGGRLSDVCVSSSAGQQGHGASPIAFMLANGQGLHRFSDPMRKHQQRNAYSGD</sequence>
<name>A0AAV7WEM3_PLEWA</name>
<comment type="caution">
    <text evidence="1">The sequence shown here is derived from an EMBL/GenBank/DDBJ whole genome shotgun (WGS) entry which is preliminary data.</text>
</comment>
<dbReference type="AlphaFoldDB" id="A0AAV7WEM3"/>
<protein>
    <submittedName>
        <fullName evidence="1">Uncharacterized protein</fullName>
    </submittedName>
</protein>
<accession>A0AAV7WEM3</accession>
<gene>
    <name evidence="1" type="ORF">NDU88_006806</name>
</gene>
<proteinExistence type="predicted"/>
<organism evidence="1 2">
    <name type="scientific">Pleurodeles waltl</name>
    <name type="common">Iberian ribbed newt</name>
    <dbReference type="NCBI Taxonomy" id="8319"/>
    <lineage>
        <taxon>Eukaryota</taxon>
        <taxon>Metazoa</taxon>
        <taxon>Chordata</taxon>
        <taxon>Craniata</taxon>
        <taxon>Vertebrata</taxon>
        <taxon>Euteleostomi</taxon>
        <taxon>Amphibia</taxon>
        <taxon>Batrachia</taxon>
        <taxon>Caudata</taxon>
        <taxon>Salamandroidea</taxon>
        <taxon>Salamandridae</taxon>
        <taxon>Pleurodelinae</taxon>
        <taxon>Pleurodeles</taxon>
    </lineage>
</organism>
<dbReference type="EMBL" id="JANPWB010000002">
    <property type="protein sequence ID" value="KAJ1211446.1"/>
    <property type="molecule type" value="Genomic_DNA"/>
</dbReference>